<dbReference type="Pfam" id="PF08863">
    <property type="entry name" value="YolD"/>
    <property type="match status" value="1"/>
</dbReference>
<protein>
    <recommendedName>
        <fullName evidence="3">YolD-like family protein</fullName>
    </recommendedName>
</protein>
<dbReference type="EMBL" id="JARZFX010000020">
    <property type="protein sequence ID" value="MEC5425812.1"/>
    <property type="molecule type" value="Genomic_DNA"/>
</dbReference>
<evidence type="ECO:0000313" key="1">
    <source>
        <dbReference type="EMBL" id="MEC5425812.1"/>
    </source>
</evidence>
<organism evidence="1 2">
    <name type="scientific">Virgibacillus tibetensis</name>
    <dbReference type="NCBI Taxonomy" id="3042313"/>
    <lineage>
        <taxon>Bacteria</taxon>
        <taxon>Bacillati</taxon>
        <taxon>Bacillota</taxon>
        <taxon>Bacilli</taxon>
        <taxon>Bacillales</taxon>
        <taxon>Bacillaceae</taxon>
        <taxon>Virgibacillus</taxon>
    </lineage>
</organism>
<keyword evidence="2" id="KW-1185">Reference proteome</keyword>
<evidence type="ECO:0008006" key="3">
    <source>
        <dbReference type="Google" id="ProtNLM"/>
    </source>
</evidence>
<reference evidence="1 2" key="1">
    <citation type="journal article" date="2024" name="Int. J. Syst. Evol. Microbiol.">
        <title>Virgibacillus tibetensis sp. nov., isolated from salt lake on the Tibetan Plateau of China.</title>
        <authorList>
            <person name="Phurbu D."/>
            <person name="Liu Z.-X."/>
            <person name="Wang R."/>
            <person name="Zheng Y.-Y."/>
            <person name="Liu H.-C."/>
            <person name="Zhou Y.-G."/>
            <person name="Yu Y.-J."/>
            <person name="Li A.-H."/>
        </authorList>
    </citation>
    <scope>NUCLEOTIDE SEQUENCE [LARGE SCALE GENOMIC DNA]</scope>
    <source>
        <strain evidence="1 2">C22-A2</strain>
    </source>
</reference>
<name>A0ABU6KKH3_9BACI</name>
<gene>
    <name evidence="1" type="ORF">QGM71_20325</name>
</gene>
<proteinExistence type="predicted"/>
<comment type="caution">
    <text evidence="1">The sequence shown here is derived from an EMBL/GenBank/DDBJ whole genome shotgun (WGS) entry which is preliminary data.</text>
</comment>
<evidence type="ECO:0000313" key="2">
    <source>
        <dbReference type="Proteomes" id="UP001335737"/>
    </source>
</evidence>
<sequence length="96" mass="11286">MSVNNTGITRVKEKVKVLRHLWKDKDVRDQSHHKVPDINSRLLLAIHNELTVEIKHYNGRDFLTSKGKLAKVDQRDIRLNNNKEIKMDNILSVYIE</sequence>
<dbReference type="Proteomes" id="UP001335737">
    <property type="component" value="Unassembled WGS sequence"/>
</dbReference>
<accession>A0ABU6KKH3</accession>
<dbReference type="RefSeq" id="WP_327609347.1">
    <property type="nucleotide sequence ID" value="NZ_JARZFX010000020.1"/>
</dbReference>
<dbReference type="InterPro" id="IPR014962">
    <property type="entry name" value="YolD"/>
</dbReference>